<feature type="compositionally biased region" description="Polar residues" evidence="3">
    <location>
        <begin position="135"/>
        <end position="147"/>
    </location>
</feature>
<dbReference type="EMBL" id="HACG01010965">
    <property type="protein sequence ID" value="CEK57830.1"/>
    <property type="molecule type" value="Transcribed_RNA"/>
</dbReference>
<dbReference type="AlphaFoldDB" id="A0A0B6YQU1"/>
<feature type="non-terminal residue" evidence="6">
    <location>
        <position position="1"/>
    </location>
</feature>
<comment type="similarity">
    <text evidence="1">Belongs to the SZRD1 family.</text>
</comment>
<feature type="domain" description="SUZ-C" evidence="5">
    <location>
        <begin position="126"/>
        <end position="177"/>
    </location>
</feature>
<sequence>ADNLENWEEQADSGMLDKRLEEMALDLQSKEEKRKHATKSNSGPDAMILSDDSGRTQYQPQVRILRREAKGPCNTHSNHTHISGDLKSSKHSKSLQQREAEYAQARLRIFGSLPPDDDEDDVADDDETSDEVSKVNDNNTHSQSSAQFIKPDLTSPHIVVLRQPKGPDGTTGFTNPNPT</sequence>
<evidence type="ECO:0000259" key="4">
    <source>
        <dbReference type="PROSITE" id="PS51673"/>
    </source>
</evidence>
<proteinExistence type="inferred from homology"/>
<evidence type="ECO:0000259" key="5">
    <source>
        <dbReference type="PROSITE" id="PS51938"/>
    </source>
</evidence>
<protein>
    <recommendedName>
        <fullName evidence="2">SUZ RNA-binding domain-containing</fullName>
    </recommendedName>
</protein>
<accession>A0A0B6YQU1</accession>
<dbReference type="PROSITE" id="PS51673">
    <property type="entry name" value="SUZ"/>
    <property type="match status" value="1"/>
</dbReference>
<dbReference type="PANTHER" id="PTHR31796:SF2">
    <property type="entry name" value="SUZ DOMAIN-CONTAINING PROTEIN 1"/>
    <property type="match status" value="1"/>
</dbReference>
<feature type="domain" description="SUZ" evidence="4">
    <location>
        <begin position="39"/>
        <end position="114"/>
    </location>
</feature>
<feature type="region of interest" description="Disordered" evidence="3">
    <location>
        <begin position="28"/>
        <end position="179"/>
    </location>
</feature>
<organism evidence="6">
    <name type="scientific">Arion vulgaris</name>
    <dbReference type="NCBI Taxonomy" id="1028688"/>
    <lineage>
        <taxon>Eukaryota</taxon>
        <taxon>Metazoa</taxon>
        <taxon>Spiralia</taxon>
        <taxon>Lophotrochozoa</taxon>
        <taxon>Mollusca</taxon>
        <taxon>Gastropoda</taxon>
        <taxon>Heterobranchia</taxon>
        <taxon>Euthyneura</taxon>
        <taxon>Panpulmonata</taxon>
        <taxon>Eupulmonata</taxon>
        <taxon>Stylommatophora</taxon>
        <taxon>Helicina</taxon>
        <taxon>Arionoidea</taxon>
        <taxon>Arionidae</taxon>
        <taxon>Arion</taxon>
    </lineage>
</organism>
<dbReference type="Pfam" id="PF12901">
    <property type="entry name" value="SUZ-C"/>
    <property type="match status" value="1"/>
</dbReference>
<evidence type="ECO:0000256" key="3">
    <source>
        <dbReference type="SAM" id="MobiDB-lite"/>
    </source>
</evidence>
<name>A0A0B6YQU1_9EUPU</name>
<dbReference type="PANTHER" id="PTHR31796">
    <property type="entry name" value="SUZ DOMAIN-CONTAINING PROTEIN 1"/>
    <property type="match status" value="1"/>
</dbReference>
<dbReference type="InterPro" id="IPR024642">
    <property type="entry name" value="SUZ-C"/>
</dbReference>
<feature type="compositionally biased region" description="Acidic residues" evidence="3">
    <location>
        <begin position="115"/>
        <end position="130"/>
    </location>
</feature>
<evidence type="ECO:0000313" key="6">
    <source>
        <dbReference type="EMBL" id="CEK57830.1"/>
    </source>
</evidence>
<evidence type="ECO:0000256" key="1">
    <source>
        <dbReference type="ARBA" id="ARBA00007124"/>
    </source>
</evidence>
<dbReference type="InterPro" id="IPR039228">
    <property type="entry name" value="SZRD1"/>
</dbReference>
<reference evidence="6" key="1">
    <citation type="submission" date="2014-12" db="EMBL/GenBank/DDBJ databases">
        <title>Insight into the proteome of Arion vulgaris.</title>
        <authorList>
            <person name="Aradska J."/>
            <person name="Bulat T."/>
            <person name="Smidak R."/>
            <person name="Sarate P."/>
            <person name="Gangsoo J."/>
            <person name="Sialana F."/>
            <person name="Bilban M."/>
            <person name="Lubec G."/>
        </authorList>
    </citation>
    <scope>NUCLEOTIDE SEQUENCE</scope>
    <source>
        <tissue evidence="6">Skin</tissue>
    </source>
</reference>
<evidence type="ECO:0000256" key="2">
    <source>
        <dbReference type="ARBA" id="ARBA00044802"/>
    </source>
</evidence>
<gene>
    <name evidence="6" type="primary">ORF31176</name>
</gene>
<dbReference type="InterPro" id="IPR024771">
    <property type="entry name" value="SUZ"/>
</dbReference>
<dbReference type="PROSITE" id="PS51938">
    <property type="entry name" value="SUZ_C"/>
    <property type="match status" value="1"/>
</dbReference>
<dbReference type="Pfam" id="PF12752">
    <property type="entry name" value="SUZ"/>
    <property type="match status" value="1"/>
</dbReference>